<dbReference type="Proteomes" id="UP000325558">
    <property type="component" value="Unassembled WGS sequence"/>
</dbReference>
<evidence type="ECO:0000256" key="1">
    <source>
        <dbReference type="SAM" id="Phobius"/>
    </source>
</evidence>
<reference evidence="2" key="1">
    <citation type="submission" date="2019-04" db="EMBL/GenBank/DDBJ databases">
        <title>Friends and foes A comparative genomics study of 23 Aspergillus species from section Flavi.</title>
        <authorList>
            <consortium name="DOE Joint Genome Institute"/>
            <person name="Kjaerbolling I."/>
            <person name="Vesth T."/>
            <person name="Frisvad J.C."/>
            <person name="Nybo J.L."/>
            <person name="Theobald S."/>
            <person name="Kildgaard S."/>
            <person name="Isbrandt T."/>
            <person name="Kuo A."/>
            <person name="Sato A."/>
            <person name="Lyhne E.K."/>
            <person name="Kogle M.E."/>
            <person name="Wiebenga A."/>
            <person name="Kun R.S."/>
            <person name="Lubbers R.J."/>
            <person name="Makela M.R."/>
            <person name="Barry K."/>
            <person name="Chovatia M."/>
            <person name="Clum A."/>
            <person name="Daum C."/>
            <person name="Haridas S."/>
            <person name="He G."/>
            <person name="LaButti K."/>
            <person name="Lipzen A."/>
            <person name="Mondo S."/>
            <person name="Riley R."/>
            <person name="Salamov A."/>
            <person name="Simmons B.A."/>
            <person name="Magnuson J.K."/>
            <person name="Henrissat B."/>
            <person name="Mortensen U.H."/>
            <person name="Larsen T.O."/>
            <person name="Devries R.P."/>
            <person name="Grigoriev I.V."/>
            <person name="Machida M."/>
            <person name="Baker S.E."/>
            <person name="Andersen M.R."/>
        </authorList>
    </citation>
    <scope>NUCLEOTIDE SEQUENCE</scope>
    <source>
        <strain evidence="2">CBS 117612</strain>
    </source>
</reference>
<dbReference type="EMBL" id="ML737144">
    <property type="protein sequence ID" value="KAE8340870.1"/>
    <property type="molecule type" value="Genomic_DNA"/>
</dbReference>
<gene>
    <name evidence="2" type="ORF">BDV24DRAFT_133027</name>
</gene>
<feature type="transmembrane region" description="Helical" evidence="1">
    <location>
        <begin position="16"/>
        <end position="35"/>
    </location>
</feature>
<keyword evidence="1" id="KW-0472">Membrane</keyword>
<accession>A0A5N6YB65</accession>
<protein>
    <submittedName>
        <fullName evidence="2">Uncharacterized protein</fullName>
    </submittedName>
</protein>
<organism evidence="2">
    <name type="scientific">Aspergillus arachidicola</name>
    <dbReference type="NCBI Taxonomy" id="656916"/>
    <lineage>
        <taxon>Eukaryota</taxon>
        <taxon>Fungi</taxon>
        <taxon>Dikarya</taxon>
        <taxon>Ascomycota</taxon>
        <taxon>Pezizomycotina</taxon>
        <taxon>Eurotiomycetes</taxon>
        <taxon>Eurotiomycetidae</taxon>
        <taxon>Eurotiales</taxon>
        <taxon>Aspergillaceae</taxon>
        <taxon>Aspergillus</taxon>
        <taxon>Aspergillus subgen. Circumdati</taxon>
    </lineage>
</organism>
<proteinExistence type="predicted"/>
<keyword evidence="1" id="KW-1133">Transmembrane helix</keyword>
<name>A0A5N6YB65_9EURO</name>
<evidence type="ECO:0000313" key="2">
    <source>
        <dbReference type="EMBL" id="KAE8340870.1"/>
    </source>
</evidence>
<sequence length="60" mass="6966">MSTSGSNPARDSRSPFFSFTSAAPFYFLCFFLYFFSYFASLPSFTPYIYFGVIDFNEDFV</sequence>
<keyword evidence="1" id="KW-0812">Transmembrane</keyword>
<dbReference type="AlphaFoldDB" id="A0A5N6YB65"/>